<proteinExistence type="inferred from homology"/>
<dbReference type="AlphaFoldDB" id="A0A9P4IZ59"/>
<accession>A0A9P4IZ59</accession>
<dbReference type="PANTHER" id="PTHR20855">
    <property type="entry name" value="ADIPOR/PROGESTIN RECEPTOR-RELATED"/>
    <property type="match status" value="1"/>
</dbReference>
<protein>
    <submittedName>
        <fullName evidence="9">HlyIII-domain-containing protein</fullName>
    </submittedName>
</protein>
<sequence>MDSSIDSQKEPLINGNEPWSTQKPTSPKLLKYEEMPTWYQDNEFILTGYRPSFNIYTHLLPALFAACLIFRADSLFTSAYPKASGLDRGLLIFYLICNVACFGLSAVYHTLINHSRACHTLFLKVDYVGILTLIFGDFITGEYVAFYCTPHLRNIYWPLVTLTGFFFLHPKFECKEYRILRLGVFTMLGMSSFVPLIHGTIYFGAAEFGERSGLYYYLGEGAVVAVAALVYATRFPESLAPGKFDIVFSSHQIFHVLTVGTVLLHCTGLYTAYQKIHFESRC</sequence>
<dbReference type="Proteomes" id="UP000799439">
    <property type="component" value="Unassembled WGS sequence"/>
</dbReference>
<dbReference type="OrthoDB" id="529367at2759"/>
<name>A0A9P4IZ59_9PEZI</name>
<evidence type="ECO:0000256" key="3">
    <source>
        <dbReference type="ARBA" id="ARBA00022692"/>
    </source>
</evidence>
<comment type="similarity">
    <text evidence="2">Belongs to the ADIPOR family.</text>
</comment>
<dbReference type="GO" id="GO:0006882">
    <property type="term" value="P:intracellular zinc ion homeostasis"/>
    <property type="evidence" value="ECO:0007669"/>
    <property type="project" value="TreeGrafter"/>
</dbReference>
<keyword evidence="3 8" id="KW-0812">Transmembrane</keyword>
<gene>
    <name evidence="9" type="ORF">K461DRAFT_328799</name>
</gene>
<keyword evidence="6" id="KW-0479">Metal-binding</keyword>
<feature type="transmembrane region" description="Helical" evidence="8">
    <location>
        <begin position="253"/>
        <end position="273"/>
    </location>
</feature>
<evidence type="ECO:0000256" key="8">
    <source>
        <dbReference type="SAM" id="Phobius"/>
    </source>
</evidence>
<feature type="transmembrane region" description="Helical" evidence="8">
    <location>
        <begin position="53"/>
        <end position="70"/>
    </location>
</feature>
<organism evidence="9 10">
    <name type="scientific">Myriangium duriaei CBS 260.36</name>
    <dbReference type="NCBI Taxonomy" id="1168546"/>
    <lineage>
        <taxon>Eukaryota</taxon>
        <taxon>Fungi</taxon>
        <taxon>Dikarya</taxon>
        <taxon>Ascomycota</taxon>
        <taxon>Pezizomycotina</taxon>
        <taxon>Dothideomycetes</taxon>
        <taxon>Dothideomycetidae</taxon>
        <taxon>Myriangiales</taxon>
        <taxon>Myriangiaceae</taxon>
        <taxon>Myriangium</taxon>
    </lineage>
</organism>
<feature type="region of interest" description="Disordered" evidence="7">
    <location>
        <begin position="1"/>
        <end position="25"/>
    </location>
</feature>
<feature type="transmembrane region" description="Helical" evidence="8">
    <location>
        <begin position="127"/>
        <end position="148"/>
    </location>
</feature>
<evidence type="ECO:0000256" key="2">
    <source>
        <dbReference type="ARBA" id="ARBA00007018"/>
    </source>
</evidence>
<feature type="transmembrane region" description="Helical" evidence="8">
    <location>
        <begin position="214"/>
        <end position="233"/>
    </location>
</feature>
<dbReference type="GO" id="GO:0038023">
    <property type="term" value="F:signaling receptor activity"/>
    <property type="evidence" value="ECO:0007669"/>
    <property type="project" value="TreeGrafter"/>
</dbReference>
<dbReference type="GO" id="GO:0016020">
    <property type="term" value="C:membrane"/>
    <property type="evidence" value="ECO:0007669"/>
    <property type="project" value="UniProtKB-SubCell"/>
</dbReference>
<evidence type="ECO:0000256" key="1">
    <source>
        <dbReference type="ARBA" id="ARBA00004141"/>
    </source>
</evidence>
<comment type="subcellular location">
    <subcellularLocation>
        <location evidence="1">Membrane</location>
        <topology evidence="1">Multi-pass membrane protein</topology>
    </subcellularLocation>
</comment>
<evidence type="ECO:0000256" key="5">
    <source>
        <dbReference type="ARBA" id="ARBA00023136"/>
    </source>
</evidence>
<keyword evidence="6" id="KW-0862">Zinc</keyword>
<feature type="binding site" evidence="6">
    <location>
        <position position="251"/>
    </location>
    <ligand>
        <name>Zn(2+)</name>
        <dbReference type="ChEBI" id="CHEBI:29105"/>
    </ligand>
</feature>
<dbReference type="InterPro" id="IPR004254">
    <property type="entry name" value="AdipoR/HlyIII-related"/>
</dbReference>
<feature type="transmembrane region" description="Helical" evidence="8">
    <location>
        <begin position="91"/>
        <end position="112"/>
    </location>
</feature>
<evidence type="ECO:0000256" key="7">
    <source>
        <dbReference type="SAM" id="MobiDB-lite"/>
    </source>
</evidence>
<evidence type="ECO:0000313" key="9">
    <source>
        <dbReference type="EMBL" id="KAF2150482.1"/>
    </source>
</evidence>
<comment type="caution">
    <text evidence="9">The sequence shown here is derived from an EMBL/GenBank/DDBJ whole genome shotgun (WGS) entry which is preliminary data.</text>
</comment>
<keyword evidence="5 8" id="KW-0472">Membrane</keyword>
<feature type="binding site" evidence="6">
    <location>
        <position position="109"/>
    </location>
    <ligand>
        <name>Zn(2+)</name>
        <dbReference type="ChEBI" id="CHEBI:29105"/>
    </ligand>
</feature>
<feature type="transmembrane region" description="Helical" evidence="8">
    <location>
        <begin position="178"/>
        <end position="202"/>
    </location>
</feature>
<keyword evidence="10" id="KW-1185">Reference proteome</keyword>
<keyword evidence="4 8" id="KW-1133">Transmembrane helix</keyword>
<dbReference type="PANTHER" id="PTHR20855:SF52">
    <property type="entry name" value="ADIPONECTIN RECEPTOR PROTEIN"/>
    <property type="match status" value="1"/>
</dbReference>
<evidence type="ECO:0000256" key="6">
    <source>
        <dbReference type="PIRSR" id="PIRSR604254-1"/>
    </source>
</evidence>
<reference evidence="9" key="1">
    <citation type="journal article" date="2020" name="Stud. Mycol.">
        <title>101 Dothideomycetes genomes: a test case for predicting lifestyles and emergence of pathogens.</title>
        <authorList>
            <person name="Haridas S."/>
            <person name="Albert R."/>
            <person name="Binder M."/>
            <person name="Bloem J."/>
            <person name="Labutti K."/>
            <person name="Salamov A."/>
            <person name="Andreopoulos B."/>
            <person name="Baker S."/>
            <person name="Barry K."/>
            <person name="Bills G."/>
            <person name="Bluhm B."/>
            <person name="Cannon C."/>
            <person name="Castanera R."/>
            <person name="Culley D."/>
            <person name="Daum C."/>
            <person name="Ezra D."/>
            <person name="Gonzalez J."/>
            <person name="Henrissat B."/>
            <person name="Kuo A."/>
            <person name="Liang C."/>
            <person name="Lipzen A."/>
            <person name="Lutzoni F."/>
            <person name="Magnuson J."/>
            <person name="Mondo S."/>
            <person name="Nolan M."/>
            <person name="Ohm R."/>
            <person name="Pangilinan J."/>
            <person name="Park H.-J."/>
            <person name="Ramirez L."/>
            <person name="Alfaro M."/>
            <person name="Sun H."/>
            <person name="Tritt A."/>
            <person name="Yoshinaga Y."/>
            <person name="Zwiers L.-H."/>
            <person name="Turgeon B."/>
            <person name="Goodwin S."/>
            <person name="Spatafora J."/>
            <person name="Crous P."/>
            <person name="Grigoriev I."/>
        </authorList>
    </citation>
    <scope>NUCLEOTIDE SEQUENCE</scope>
    <source>
        <strain evidence="9">CBS 260.36</strain>
    </source>
</reference>
<feature type="binding site" evidence="6">
    <location>
        <position position="255"/>
    </location>
    <ligand>
        <name>Zn(2+)</name>
        <dbReference type="ChEBI" id="CHEBI:29105"/>
    </ligand>
</feature>
<evidence type="ECO:0000256" key="4">
    <source>
        <dbReference type="ARBA" id="ARBA00022989"/>
    </source>
</evidence>
<feature type="transmembrane region" description="Helical" evidence="8">
    <location>
        <begin position="155"/>
        <end position="172"/>
    </location>
</feature>
<dbReference type="EMBL" id="ML996089">
    <property type="protein sequence ID" value="KAF2150482.1"/>
    <property type="molecule type" value="Genomic_DNA"/>
</dbReference>
<dbReference type="GO" id="GO:0046872">
    <property type="term" value="F:metal ion binding"/>
    <property type="evidence" value="ECO:0007669"/>
    <property type="project" value="UniProtKB-KW"/>
</dbReference>
<evidence type="ECO:0000313" key="10">
    <source>
        <dbReference type="Proteomes" id="UP000799439"/>
    </source>
</evidence>
<dbReference type="Pfam" id="PF03006">
    <property type="entry name" value="HlyIII"/>
    <property type="match status" value="1"/>
</dbReference>